<keyword evidence="1" id="KW-0472">Membrane</keyword>
<dbReference type="Pfam" id="PF12670">
    <property type="entry name" value="DUF3792"/>
    <property type="match status" value="1"/>
</dbReference>
<dbReference type="EMBL" id="NPMS01000001">
    <property type="protein sequence ID" value="OZU89847.1"/>
    <property type="molecule type" value="Genomic_DNA"/>
</dbReference>
<name>A0A265NDF9_9BACI</name>
<gene>
    <name evidence="2" type="ORF">CIL03_01530</name>
</gene>
<organism evidence="2 3">
    <name type="scientific">Virgibacillus indicus</name>
    <dbReference type="NCBI Taxonomy" id="2024554"/>
    <lineage>
        <taxon>Bacteria</taxon>
        <taxon>Bacillati</taxon>
        <taxon>Bacillota</taxon>
        <taxon>Bacilli</taxon>
        <taxon>Bacillales</taxon>
        <taxon>Bacillaceae</taxon>
        <taxon>Virgibacillus</taxon>
    </lineage>
</organism>
<dbReference type="Proteomes" id="UP000216498">
    <property type="component" value="Unassembled WGS sequence"/>
</dbReference>
<dbReference type="AlphaFoldDB" id="A0A265NDF9"/>
<accession>A0A265NDF9</accession>
<dbReference type="RefSeq" id="WP_094883448.1">
    <property type="nucleotide sequence ID" value="NZ_NPMS01000001.1"/>
</dbReference>
<sequence length="126" mass="13428">MKRNQFIALLYGWIVVLGLILIASVVLAFLLRFTTFNESTLTWVALVIGLISLFIGGSVAGAKGKAKGWIIGGVTGLGFTLFTFLVQYLGYQQGFSLEQSIHHAGFILAALFGGVIGVNMTGKTEG</sequence>
<reference evidence="2 3" key="1">
    <citation type="submission" date="2017-08" db="EMBL/GenBank/DDBJ databases">
        <title>Virgibacillus indicus sp. nov. and Virgibacillus profoundi sp. nov, two moderately halophilic bacteria isolated from marine sediment by using the Microfluidic Streak Plate.</title>
        <authorList>
            <person name="Xu B."/>
            <person name="Hu B."/>
            <person name="Wang J."/>
            <person name="Zhu Y."/>
            <person name="Huang L."/>
            <person name="Du W."/>
            <person name="Huang Y."/>
        </authorList>
    </citation>
    <scope>NUCLEOTIDE SEQUENCE [LARGE SCALE GENOMIC DNA]</scope>
    <source>
        <strain evidence="2 3">IO3-P2-C2</strain>
    </source>
</reference>
<evidence type="ECO:0000256" key="1">
    <source>
        <dbReference type="SAM" id="Phobius"/>
    </source>
</evidence>
<keyword evidence="3" id="KW-1185">Reference proteome</keyword>
<dbReference type="NCBIfam" id="TIGR04086">
    <property type="entry name" value="TIGR04086_membr"/>
    <property type="match status" value="1"/>
</dbReference>
<feature type="transmembrane region" description="Helical" evidence="1">
    <location>
        <begin position="7"/>
        <end position="31"/>
    </location>
</feature>
<evidence type="ECO:0000313" key="2">
    <source>
        <dbReference type="EMBL" id="OZU89847.1"/>
    </source>
</evidence>
<keyword evidence="1" id="KW-1133">Transmembrane helix</keyword>
<feature type="transmembrane region" description="Helical" evidence="1">
    <location>
        <begin position="69"/>
        <end position="89"/>
    </location>
</feature>
<keyword evidence="1" id="KW-0812">Transmembrane</keyword>
<dbReference type="InterPro" id="IPR023804">
    <property type="entry name" value="DUF3792_TM"/>
</dbReference>
<feature type="transmembrane region" description="Helical" evidence="1">
    <location>
        <begin position="101"/>
        <end position="120"/>
    </location>
</feature>
<proteinExistence type="predicted"/>
<protein>
    <submittedName>
        <fullName evidence="2">TIGR04086 family membrane protein</fullName>
    </submittedName>
</protein>
<evidence type="ECO:0000313" key="3">
    <source>
        <dbReference type="Proteomes" id="UP000216498"/>
    </source>
</evidence>
<comment type="caution">
    <text evidence="2">The sequence shown here is derived from an EMBL/GenBank/DDBJ whole genome shotgun (WGS) entry which is preliminary data.</text>
</comment>
<feature type="transmembrane region" description="Helical" evidence="1">
    <location>
        <begin position="43"/>
        <end position="62"/>
    </location>
</feature>
<dbReference type="OrthoDB" id="2988991at2"/>